<keyword evidence="2" id="KW-1185">Reference proteome</keyword>
<sequence>TDSGGRKLIFGKGVKLTIESGSV</sequence>
<reference evidence="1 2" key="1">
    <citation type="submission" date="2020-10" db="EMBL/GenBank/DDBJ databases">
        <title>Pygocentrus nattereri (red-bellied piranha) genome, fPygNat1, primary haplotype.</title>
        <authorList>
            <person name="Myers G."/>
            <person name="Meyer A."/>
            <person name="Karagic N."/>
            <person name="Pippel M."/>
            <person name="Winkler S."/>
            <person name="Tracey A."/>
            <person name="Wood J."/>
            <person name="Formenti G."/>
            <person name="Howe K."/>
            <person name="Fedrigo O."/>
            <person name="Jarvis E.D."/>
        </authorList>
    </citation>
    <scope>NUCLEOTIDE SEQUENCE [LARGE SCALE GENOMIC DNA]</scope>
</reference>
<proteinExistence type="predicted"/>
<protein>
    <submittedName>
        <fullName evidence="1">Uncharacterized protein</fullName>
    </submittedName>
</protein>
<reference evidence="1" key="3">
    <citation type="submission" date="2025-09" db="UniProtKB">
        <authorList>
            <consortium name="Ensembl"/>
        </authorList>
    </citation>
    <scope>IDENTIFICATION</scope>
</reference>
<organism evidence="1 2">
    <name type="scientific">Pygocentrus nattereri</name>
    <name type="common">Red-bellied piranha</name>
    <dbReference type="NCBI Taxonomy" id="42514"/>
    <lineage>
        <taxon>Eukaryota</taxon>
        <taxon>Metazoa</taxon>
        <taxon>Chordata</taxon>
        <taxon>Craniata</taxon>
        <taxon>Vertebrata</taxon>
        <taxon>Euteleostomi</taxon>
        <taxon>Actinopterygii</taxon>
        <taxon>Neopterygii</taxon>
        <taxon>Teleostei</taxon>
        <taxon>Ostariophysi</taxon>
        <taxon>Characiformes</taxon>
        <taxon>Characoidei</taxon>
        <taxon>Pygocentrus</taxon>
    </lineage>
</organism>
<dbReference type="AlphaFoldDB" id="A0A3B4CV22"/>
<reference evidence="1" key="2">
    <citation type="submission" date="2025-08" db="UniProtKB">
        <authorList>
            <consortium name="Ensembl"/>
        </authorList>
    </citation>
    <scope>IDENTIFICATION</scope>
</reference>
<evidence type="ECO:0000313" key="1">
    <source>
        <dbReference type="Ensembl" id="ENSPNAP00000015193.1"/>
    </source>
</evidence>
<dbReference type="Ensembl" id="ENSPNAT00000023331.2">
    <property type="protein sequence ID" value="ENSPNAP00000015193.1"/>
    <property type="gene ID" value="ENSPNAG00000021205.2"/>
</dbReference>
<name>A0A3B4CV22_PYGNA</name>
<dbReference type="Proteomes" id="UP001501920">
    <property type="component" value="Chromosome 2"/>
</dbReference>
<evidence type="ECO:0000313" key="2">
    <source>
        <dbReference type="Proteomes" id="UP001501920"/>
    </source>
</evidence>
<accession>A0A3B4CV22</accession>